<dbReference type="EMBL" id="FOLM01000001">
    <property type="protein sequence ID" value="SFB92370.1"/>
    <property type="molecule type" value="Genomic_DNA"/>
</dbReference>
<organism evidence="2 3">
    <name type="scientific">Streptomyces aidingensis</name>
    <dbReference type="NCBI Taxonomy" id="910347"/>
    <lineage>
        <taxon>Bacteria</taxon>
        <taxon>Bacillati</taxon>
        <taxon>Actinomycetota</taxon>
        <taxon>Actinomycetes</taxon>
        <taxon>Kitasatosporales</taxon>
        <taxon>Streptomycetaceae</taxon>
        <taxon>Streptomyces</taxon>
    </lineage>
</organism>
<evidence type="ECO:0000256" key="1">
    <source>
        <dbReference type="SAM" id="MobiDB-lite"/>
    </source>
</evidence>
<evidence type="ECO:0000313" key="3">
    <source>
        <dbReference type="Proteomes" id="UP000199207"/>
    </source>
</evidence>
<feature type="compositionally biased region" description="Basic and acidic residues" evidence="1">
    <location>
        <begin position="113"/>
        <end position="124"/>
    </location>
</feature>
<proteinExistence type="predicted"/>
<dbReference type="RefSeq" id="WP_175541221.1">
    <property type="nucleotide sequence ID" value="NZ_FOLM01000001.1"/>
</dbReference>
<feature type="region of interest" description="Disordered" evidence="1">
    <location>
        <begin position="41"/>
        <end position="62"/>
    </location>
</feature>
<dbReference type="Proteomes" id="UP000199207">
    <property type="component" value="Unassembled WGS sequence"/>
</dbReference>
<keyword evidence="3" id="KW-1185">Reference proteome</keyword>
<protein>
    <recommendedName>
        <fullName evidence="4">Sugar phosphate isomerase</fullName>
    </recommendedName>
</protein>
<feature type="region of interest" description="Disordered" evidence="1">
    <location>
        <begin position="113"/>
        <end position="134"/>
    </location>
</feature>
<dbReference type="STRING" id="910347.SAMN05421773_101541"/>
<dbReference type="AlphaFoldDB" id="A0A1I1F5E3"/>
<evidence type="ECO:0008006" key="4">
    <source>
        <dbReference type="Google" id="ProtNLM"/>
    </source>
</evidence>
<name>A0A1I1F5E3_9ACTN</name>
<accession>A0A1I1F5E3</accession>
<feature type="compositionally biased region" description="Low complexity" evidence="1">
    <location>
        <begin position="125"/>
        <end position="134"/>
    </location>
</feature>
<sequence length="231" mass="24038">MTGSAPAPGPGPVPAALLAEVRAAPERIGVLFPAVARVAGRGPVRPADRDDPADPADPDGLLAPRIEDRARVALLLAAARAARWPAARLAEETAALYRFGDADEKRAVLHALDPLDRPDGRAGEGAEPGAEPLGDAGLPLVADALRTNDPRLLAAALGPYAARRLPAPAWRQAVLKCLFTGVPLAAVAGWEGRADGELARMVADYAAERQAAGRSVPPDARRILALFPRPE</sequence>
<gene>
    <name evidence="2" type="ORF">SAMN05421773_101541</name>
</gene>
<evidence type="ECO:0000313" key="2">
    <source>
        <dbReference type="EMBL" id="SFB92370.1"/>
    </source>
</evidence>
<dbReference type="InterPro" id="IPR047715">
    <property type="entry name" value="EboA_dom"/>
</dbReference>
<reference evidence="2 3" key="1">
    <citation type="submission" date="2016-10" db="EMBL/GenBank/DDBJ databases">
        <authorList>
            <person name="de Groot N.N."/>
        </authorList>
    </citation>
    <scope>NUCLEOTIDE SEQUENCE [LARGE SCALE GENOMIC DNA]</scope>
    <source>
        <strain evidence="2 3">CGMCC 4.5739</strain>
    </source>
</reference>
<dbReference type="NCBIfam" id="NF035938">
    <property type="entry name" value="EboA_domain"/>
    <property type="match status" value="1"/>
</dbReference>